<name>Q6UVQ3_TUPAK</name>
<organism evidence="1">
    <name type="scientific">Tupiella akineta</name>
    <name type="common">Green alga</name>
    <name type="synonym">Pseudendoclonium akinetum</name>
    <dbReference type="NCBI Taxonomy" id="160070"/>
    <lineage>
        <taxon>Eukaryota</taxon>
        <taxon>Viridiplantae</taxon>
        <taxon>Chlorophyta</taxon>
        <taxon>core chlorophytes</taxon>
        <taxon>Ulvophyceae</taxon>
        <taxon>OUU clade</taxon>
        <taxon>Ulotrichales</taxon>
        <taxon>Tupiellaceae</taxon>
        <taxon>Tupiella</taxon>
    </lineage>
</organism>
<dbReference type="EMBL" id="AY359242">
    <property type="protein sequence ID" value="AAQ18771.1"/>
    <property type="molecule type" value="Genomic_DNA"/>
</dbReference>
<protein>
    <submittedName>
        <fullName evidence="1">Uncharacterized protein</fullName>
    </submittedName>
</protein>
<dbReference type="AlphaFoldDB" id="Q6UVQ3"/>
<geneLocation type="mitochondrion" evidence="1"/>
<reference evidence="1" key="2">
    <citation type="journal article" date="2004" name="Mol. Biol. Evol.">
        <title>The complete mitochondrial DNA sequence of the green alga Pseudendoclonium akinetum (Ulvophyceae) highlights distinctive evolutionary trends in the chlorophyta and suggests a sister-group relationship between the Ulvophyceae and Chlorophyceae.</title>
        <authorList>
            <person name="Pombert J.F."/>
            <person name="Otis C."/>
            <person name="Lemieux C."/>
            <person name="Turmel M."/>
        </authorList>
    </citation>
    <scope>NUCLEOTIDE SEQUENCE</scope>
    <source>
        <strain evidence="1">UTEX 1912</strain>
    </source>
</reference>
<keyword evidence="1" id="KW-0496">Mitochondrion</keyword>
<evidence type="ECO:0000313" key="1">
    <source>
        <dbReference type="EMBL" id="AAQ18771.1"/>
    </source>
</evidence>
<sequence length="68" mass="7691">MLEPLKPNQPNIALPLKGSGLPPLPCFFFKFAHPCRSLRRLPRILRCPRSPSPQPLPQPAKFYVSKSL</sequence>
<dbReference type="GeneID" id="2847085"/>
<proteinExistence type="predicted"/>
<reference evidence="1" key="1">
    <citation type="submission" date="2003-08" db="EMBL/GenBank/DDBJ databases">
        <authorList>
            <person name="Pombert J.-F."/>
            <person name="Otis C."/>
            <person name="Lemieux C."/>
            <person name="Turmel M."/>
        </authorList>
    </citation>
    <scope>NUCLEOTIDE SEQUENCE</scope>
    <source>
        <strain evidence="1">UTEX 1912</strain>
    </source>
</reference>
<dbReference type="RefSeq" id="YP_025812.1">
    <property type="nucleotide sequence ID" value="NC_005926.1"/>
</dbReference>
<accession>Q6UVQ3</accession>
<gene>
    <name evidence="1" type="primary">orf68</name>
</gene>